<dbReference type="InterPro" id="IPR035979">
    <property type="entry name" value="RBD_domain_sf"/>
</dbReference>
<name>A0A1J4KMN3_9EUKA</name>
<dbReference type="GO" id="GO:0005634">
    <property type="term" value="C:nucleus"/>
    <property type="evidence" value="ECO:0007669"/>
    <property type="project" value="TreeGrafter"/>
</dbReference>
<dbReference type="RefSeq" id="XP_068364086.1">
    <property type="nucleotide sequence ID" value="XM_068500918.1"/>
</dbReference>
<organism evidence="5 6">
    <name type="scientific">Tritrichomonas foetus</name>
    <dbReference type="NCBI Taxonomy" id="1144522"/>
    <lineage>
        <taxon>Eukaryota</taxon>
        <taxon>Metamonada</taxon>
        <taxon>Parabasalia</taxon>
        <taxon>Tritrichomonadida</taxon>
        <taxon>Tritrichomonadidae</taxon>
        <taxon>Tritrichomonas</taxon>
    </lineage>
</organism>
<comment type="caution">
    <text evidence="5">The sequence shown here is derived from an EMBL/GenBank/DDBJ whole genome shotgun (WGS) entry which is preliminary data.</text>
</comment>
<evidence type="ECO:0000313" key="5">
    <source>
        <dbReference type="EMBL" id="OHT10950.1"/>
    </source>
</evidence>
<dbReference type="EMBL" id="MLAK01000598">
    <property type="protein sequence ID" value="OHT10950.1"/>
    <property type="molecule type" value="Genomic_DNA"/>
</dbReference>
<dbReference type="Proteomes" id="UP000179807">
    <property type="component" value="Unassembled WGS sequence"/>
</dbReference>
<feature type="region of interest" description="Disordered" evidence="3">
    <location>
        <begin position="1"/>
        <end position="37"/>
    </location>
</feature>
<evidence type="ECO:0000259" key="4">
    <source>
        <dbReference type="PROSITE" id="PS50102"/>
    </source>
</evidence>
<feature type="domain" description="RRM" evidence="4">
    <location>
        <begin position="42"/>
        <end position="115"/>
    </location>
</feature>
<feature type="compositionally biased region" description="Polar residues" evidence="3">
    <location>
        <begin position="1"/>
        <end position="20"/>
    </location>
</feature>
<feature type="compositionally biased region" description="Low complexity" evidence="3">
    <location>
        <begin position="233"/>
        <end position="259"/>
    </location>
</feature>
<evidence type="ECO:0000256" key="1">
    <source>
        <dbReference type="ARBA" id="ARBA00022884"/>
    </source>
</evidence>
<dbReference type="GO" id="GO:0003729">
    <property type="term" value="F:mRNA binding"/>
    <property type="evidence" value="ECO:0007669"/>
    <property type="project" value="TreeGrafter"/>
</dbReference>
<keyword evidence="6" id="KW-1185">Reference proteome</keyword>
<protein>
    <recommendedName>
        <fullName evidence="4">RRM domain-containing protein</fullName>
    </recommendedName>
</protein>
<dbReference type="GeneID" id="94835622"/>
<feature type="compositionally biased region" description="Low complexity" evidence="3">
    <location>
        <begin position="22"/>
        <end position="33"/>
    </location>
</feature>
<dbReference type="VEuPathDB" id="TrichDB:TRFO_19655"/>
<dbReference type="PANTHER" id="PTHR23003:SF17">
    <property type="entry name" value="RNA-BINDING PROTEIN PIN4"/>
    <property type="match status" value="1"/>
</dbReference>
<dbReference type="Pfam" id="PF00076">
    <property type="entry name" value="RRM_1"/>
    <property type="match status" value="1"/>
</dbReference>
<gene>
    <name evidence="5" type="ORF">TRFO_19655</name>
</gene>
<accession>A0A1J4KMN3</accession>
<dbReference type="PROSITE" id="PS50102">
    <property type="entry name" value="RRM"/>
    <property type="match status" value="1"/>
</dbReference>
<dbReference type="GO" id="GO:0005737">
    <property type="term" value="C:cytoplasm"/>
    <property type="evidence" value="ECO:0007669"/>
    <property type="project" value="TreeGrafter"/>
</dbReference>
<evidence type="ECO:0000256" key="3">
    <source>
        <dbReference type="SAM" id="MobiDB-lite"/>
    </source>
</evidence>
<evidence type="ECO:0000256" key="2">
    <source>
        <dbReference type="PROSITE-ProRule" id="PRU00176"/>
    </source>
</evidence>
<evidence type="ECO:0000313" key="6">
    <source>
        <dbReference type="Proteomes" id="UP000179807"/>
    </source>
</evidence>
<dbReference type="SUPFAM" id="SSF54928">
    <property type="entry name" value="RNA-binding domain, RBD"/>
    <property type="match status" value="1"/>
</dbReference>
<reference evidence="5" key="1">
    <citation type="submission" date="2016-10" db="EMBL/GenBank/DDBJ databases">
        <authorList>
            <person name="Benchimol M."/>
            <person name="Almeida L.G."/>
            <person name="Vasconcelos A.T."/>
            <person name="Perreira-Neves A."/>
            <person name="Rosa I.A."/>
            <person name="Tasca T."/>
            <person name="Bogo M.R."/>
            <person name="de Souza W."/>
        </authorList>
    </citation>
    <scope>NUCLEOTIDE SEQUENCE [LARGE SCALE GENOMIC DNA]</scope>
    <source>
        <strain evidence="5">K</strain>
    </source>
</reference>
<keyword evidence="1 2" id="KW-0694">RNA-binding</keyword>
<dbReference type="AlphaFoldDB" id="A0A1J4KMN3"/>
<dbReference type="OrthoDB" id="439808at2759"/>
<dbReference type="PANTHER" id="PTHR23003">
    <property type="entry name" value="RNA RECOGNITION MOTIF RRM DOMAIN CONTAINING PROTEIN"/>
    <property type="match status" value="1"/>
</dbReference>
<feature type="region of interest" description="Disordered" evidence="3">
    <location>
        <begin position="200"/>
        <end position="304"/>
    </location>
</feature>
<sequence length="304" mass="34083">MANQANRQNMIPGQPSTFQARQPVKPVQQPQLPGRNRKHPIHTAFFSNIPYNFPMDKFQEFALSFGEIANMYSLINTKGIAFVTYYDIRNAQKAVEQANEKILGGRPVRTNYANKSHFQHQDPSQTCSAILIKSLANPPKLTIHEVINKMKDYGEINTATPIEGQQGTFVVKYFNIKDAHKVIQSNVTQIGQEQTSLEFKLEDEDNPDIQTTPKPAQQFRQPMAVQQPPPAYGMPGMPAQPQFVQQPPTAQYGYQQQPYGGYGQPPPYGMAPGQPPNASPQPNQQQTNSQSVMEALSKLKKMIQ</sequence>
<feature type="compositionally biased region" description="Pro residues" evidence="3">
    <location>
        <begin position="264"/>
        <end position="279"/>
    </location>
</feature>
<dbReference type="SMART" id="SM00360">
    <property type="entry name" value="RRM"/>
    <property type="match status" value="2"/>
</dbReference>
<dbReference type="Gene3D" id="3.30.70.330">
    <property type="match status" value="1"/>
</dbReference>
<proteinExistence type="predicted"/>
<dbReference type="InterPro" id="IPR050374">
    <property type="entry name" value="RRT5_SRSF_SR"/>
</dbReference>
<feature type="compositionally biased region" description="Low complexity" evidence="3">
    <location>
        <begin position="280"/>
        <end position="291"/>
    </location>
</feature>
<feature type="compositionally biased region" description="Polar residues" evidence="3">
    <location>
        <begin position="208"/>
        <end position="220"/>
    </location>
</feature>
<dbReference type="InterPro" id="IPR000504">
    <property type="entry name" value="RRM_dom"/>
</dbReference>
<dbReference type="InterPro" id="IPR012677">
    <property type="entry name" value="Nucleotide-bd_a/b_plait_sf"/>
</dbReference>